<keyword evidence="2" id="KW-0812">Transmembrane</keyword>
<dbReference type="AlphaFoldDB" id="B2VS86"/>
<gene>
    <name evidence="3" type="ORF">PTRG_01712</name>
</gene>
<evidence type="ECO:0000256" key="1">
    <source>
        <dbReference type="SAM" id="MobiDB-lite"/>
    </source>
</evidence>
<reference evidence="4" key="1">
    <citation type="journal article" date="2013" name="G3 (Bethesda)">
        <title>Comparative genomics of a plant-pathogenic fungus, Pyrenophora tritici-repentis, reveals transduplication and the impact of repeat elements on pathogenicity and population divergence.</title>
        <authorList>
            <person name="Manning V.A."/>
            <person name="Pandelova I."/>
            <person name="Dhillon B."/>
            <person name="Wilhelm L.J."/>
            <person name="Goodwin S.B."/>
            <person name="Berlin A.M."/>
            <person name="Figueroa M."/>
            <person name="Freitag M."/>
            <person name="Hane J.K."/>
            <person name="Henrissat B."/>
            <person name="Holman W.H."/>
            <person name="Kodira C.D."/>
            <person name="Martin J."/>
            <person name="Oliver R.P."/>
            <person name="Robbertse B."/>
            <person name="Schackwitz W."/>
            <person name="Schwartz D.C."/>
            <person name="Spatafora J.W."/>
            <person name="Turgeon B.G."/>
            <person name="Yandava C."/>
            <person name="Young S."/>
            <person name="Zhou S."/>
            <person name="Zeng Q."/>
            <person name="Grigoriev I.V."/>
            <person name="Ma L.-J."/>
            <person name="Ciuffetti L.M."/>
        </authorList>
    </citation>
    <scope>NUCLEOTIDE SEQUENCE [LARGE SCALE GENOMIC DNA]</scope>
    <source>
        <strain evidence="4">Pt-1C-BFP</strain>
    </source>
</reference>
<feature type="transmembrane region" description="Helical" evidence="2">
    <location>
        <begin position="61"/>
        <end position="80"/>
    </location>
</feature>
<keyword evidence="2" id="KW-1133">Transmembrane helix</keyword>
<accession>B2VS86</accession>
<evidence type="ECO:0000256" key="2">
    <source>
        <dbReference type="SAM" id="Phobius"/>
    </source>
</evidence>
<evidence type="ECO:0000313" key="3">
    <source>
        <dbReference type="EMBL" id="EDU41150.1"/>
    </source>
</evidence>
<evidence type="ECO:0000313" key="4">
    <source>
        <dbReference type="Proteomes" id="UP000001471"/>
    </source>
</evidence>
<organism evidence="3 4">
    <name type="scientific">Pyrenophora tritici-repentis (strain Pt-1C-BFP)</name>
    <name type="common">Wheat tan spot fungus</name>
    <name type="synonym">Drechslera tritici-repentis</name>
    <dbReference type="NCBI Taxonomy" id="426418"/>
    <lineage>
        <taxon>Eukaryota</taxon>
        <taxon>Fungi</taxon>
        <taxon>Dikarya</taxon>
        <taxon>Ascomycota</taxon>
        <taxon>Pezizomycotina</taxon>
        <taxon>Dothideomycetes</taxon>
        <taxon>Pleosporomycetidae</taxon>
        <taxon>Pleosporales</taxon>
        <taxon>Pleosporineae</taxon>
        <taxon>Pleosporaceae</taxon>
        <taxon>Pyrenophora</taxon>
    </lineage>
</organism>
<dbReference type="HOGENOM" id="CLU_1202364_0_0_1"/>
<keyword evidence="2" id="KW-0472">Membrane</keyword>
<protein>
    <submittedName>
        <fullName evidence="3">Uncharacterized protein</fullName>
    </submittedName>
</protein>
<proteinExistence type="predicted"/>
<name>B2VS86_PYRTR</name>
<feature type="region of interest" description="Disordered" evidence="1">
    <location>
        <begin position="1"/>
        <end position="23"/>
    </location>
</feature>
<sequence length="233" mass="26224">MPTPSPAPPLPTHTTMQPNAPKPHHNRLLRTVYEPYLSKFSYAIHVYLSAVVVMLCTDSVLPYQPIIFFLYAILIGAGIYKTKDALSRVQIRTSIRAVHFTLCFYTLSTLQQYTTHGITGTFLPGGKLPNAASGPTGYWTYTPYLLLDKDQIPKMSRLRYRFSLAHSAHTFQVVVFHTVTGLLNHAVRRLVNPAAVYPDSSAKLCWPAQCVDVNWFDDLMLVAPGMNTYLFDE</sequence>
<dbReference type="InParanoid" id="B2VS86"/>
<feature type="compositionally biased region" description="Pro residues" evidence="1">
    <location>
        <begin position="1"/>
        <end position="11"/>
    </location>
</feature>
<dbReference type="Proteomes" id="UP000001471">
    <property type="component" value="Unassembled WGS sequence"/>
</dbReference>
<dbReference type="EMBL" id="DS231615">
    <property type="protein sequence ID" value="EDU41150.1"/>
    <property type="molecule type" value="Genomic_DNA"/>
</dbReference>